<dbReference type="Gene3D" id="3.30.240.20">
    <property type="entry name" value="bsu07140 like domains"/>
    <property type="match status" value="1"/>
</dbReference>
<dbReference type="InterPro" id="IPR023090">
    <property type="entry name" value="UPF0702_alpha/beta_dom_sf"/>
</dbReference>
<organism evidence="3 4">
    <name type="scientific">Meiothermus taiwanensis WR-220</name>
    <dbReference type="NCBI Taxonomy" id="1339250"/>
    <lineage>
        <taxon>Bacteria</taxon>
        <taxon>Thermotogati</taxon>
        <taxon>Deinococcota</taxon>
        <taxon>Deinococci</taxon>
        <taxon>Thermales</taxon>
        <taxon>Thermaceae</taxon>
        <taxon>Meiothermus</taxon>
    </lineage>
</organism>
<dbReference type="InterPro" id="IPR007353">
    <property type="entry name" value="DUF421"/>
</dbReference>
<sequence length="59" mass="6698">MPPRPHEALQRETALREHGVSRTEQVASAVLEIDGTISVVPFQEPTVHKMRHVKSSRNR</sequence>
<evidence type="ECO:0000256" key="1">
    <source>
        <dbReference type="SAM" id="MobiDB-lite"/>
    </source>
</evidence>
<dbReference type="RefSeq" id="WP_043983473.1">
    <property type="nucleotide sequence ID" value="NZ_CP021130.1"/>
</dbReference>
<evidence type="ECO:0000259" key="2">
    <source>
        <dbReference type="Pfam" id="PF04239"/>
    </source>
</evidence>
<keyword evidence="4" id="KW-1185">Reference proteome</keyword>
<feature type="region of interest" description="Disordered" evidence="1">
    <location>
        <begin position="1"/>
        <end position="21"/>
    </location>
</feature>
<dbReference type="Proteomes" id="UP000263013">
    <property type="component" value="Chromosome"/>
</dbReference>
<proteinExistence type="predicted"/>
<name>A0ABN5M5C6_9DEIN</name>
<evidence type="ECO:0000313" key="3">
    <source>
        <dbReference type="EMBL" id="AWR87156.1"/>
    </source>
</evidence>
<dbReference type="EMBL" id="CP021130">
    <property type="protein sequence ID" value="AWR87156.1"/>
    <property type="molecule type" value="Genomic_DNA"/>
</dbReference>
<accession>A0ABN5M5C6</accession>
<evidence type="ECO:0000313" key="4">
    <source>
        <dbReference type="Proteomes" id="UP000263013"/>
    </source>
</evidence>
<reference evidence="3 4" key="1">
    <citation type="submission" date="2017-05" db="EMBL/GenBank/DDBJ databases">
        <title>Complete genome sequence of Meiothermus taiwanensis WR-220.</title>
        <authorList>
            <person name="Wu W.-L."/>
            <person name="Lo W.-S."/>
            <person name="Kuo C.-H."/>
            <person name="Wu S.-H."/>
        </authorList>
    </citation>
    <scope>NUCLEOTIDE SEQUENCE [LARGE SCALE GENOMIC DNA]</scope>
    <source>
        <strain evidence="3 4">WR-220</strain>
    </source>
</reference>
<gene>
    <name evidence="3" type="ORF">Mtai_v1c19220</name>
</gene>
<protein>
    <recommendedName>
        <fullName evidence="2">YetF C-terminal domain-containing protein</fullName>
    </recommendedName>
</protein>
<dbReference type="Pfam" id="PF04239">
    <property type="entry name" value="DUF421"/>
    <property type="match status" value="1"/>
</dbReference>
<feature type="domain" description="YetF C-terminal" evidence="2">
    <location>
        <begin position="12"/>
        <end position="44"/>
    </location>
</feature>